<evidence type="ECO:0000313" key="4">
    <source>
        <dbReference type="Proteomes" id="UP001500393"/>
    </source>
</evidence>
<keyword evidence="4" id="KW-1185">Reference proteome</keyword>
<organism evidence="3 4">
    <name type="scientific">Kribbella sancticallisti</name>
    <dbReference type="NCBI Taxonomy" id="460087"/>
    <lineage>
        <taxon>Bacteria</taxon>
        <taxon>Bacillati</taxon>
        <taxon>Actinomycetota</taxon>
        <taxon>Actinomycetes</taxon>
        <taxon>Propionibacteriales</taxon>
        <taxon>Kribbellaceae</taxon>
        <taxon>Kribbella</taxon>
    </lineage>
</organism>
<feature type="compositionally biased region" description="Polar residues" evidence="1">
    <location>
        <begin position="155"/>
        <end position="173"/>
    </location>
</feature>
<protein>
    <recommendedName>
        <fullName evidence="5">Mce-associated membrane protein</fullName>
    </recommendedName>
</protein>
<evidence type="ECO:0000313" key="3">
    <source>
        <dbReference type="EMBL" id="GAA1584629.1"/>
    </source>
</evidence>
<evidence type="ECO:0000256" key="1">
    <source>
        <dbReference type="SAM" id="MobiDB-lite"/>
    </source>
</evidence>
<dbReference type="EMBL" id="BAAAOS010000028">
    <property type="protein sequence ID" value="GAA1584629.1"/>
    <property type="molecule type" value="Genomic_DNA"/>
</dbReference>
<evidence type="ECO:0008006" key="5">
    <source>
        <dbReference type="Google" id="ProtNLM"/>
    </source>
</evidence>
<accession>A0ABN2DRQ8</accession>
<name>A0ABN2DRQ8_9ACTN</name>
<keyword evidence="2" id="KW-0472">Membrane</keyword>
<feature type="transmembrane region" description="Helical" evidence="2">
    <location>
        <begin position="96"/>
        <end position="119"/>
    </location>
</feature>
<feature type="region of interest" description="Disordered" evidence="1">
    <location>
        <begin position="1"/>
        <end position="80"/>
    </location>
</feature>
<proteinExistence type="predicted"/>
<keyword evidence="2" id="KW-0812">Transmembrane</keyword>
<evidence type="ECO:0000256" key="2">
    <source>
        <dbReference type="SAM" id="Phobius"/>
    </source>
</evidence>
<gene>
    <name evidence="3" type="ORF">GCM10009789_42890</name>
</gene>
<sequence length="306" mass="32842">MSSRKGRGKDRDVSDQFVASAEASSRRGKRRQKQDQVGSPPPPESWRDVVSTDYEYPAEMDELSRRERRQAKKEWRRDDHTQRVAWLREQRRAEPVSPVSVLVVVILLGIVILGIGGGLPKILGKEESKQPVGLLTPADPLPLPSASGAPSSAPNQTAPTSGDTTPPLQTNRPSPAATLASNDVVGAWARAFYTRTPATESYDQLVSKVSQYMTADMAASFTAQGDSTYEALKTDGGTSKVVSAVVTAPKVGTAPTDTPSRISRVVNVVIDVTGSKPQRITVPLLVTVVQENDTWVISDVDGGTGP</sequence>
<feature type="region of interest" description="Disordered" evidence="1">
    <location>
        <begin position="133"/>
        <end position="179"/>
    </location>
</feature>
<keyword evidence="2" id="KW-1133">Transmembrane helix</keyword>
<feature type="compositionally biased region" description="Low complexity" evidence="1">
    <location>
        <begin position="134"/>
        <end position="154"/>
    </location>
</feature>
<reference evidence="3 4" key="1">
    <citation type="journal article" date="2019" name="Int. J. Syst. Evol. Microbiol.">
        <title>The Global Catalogue of Microorganisms (GCM) 10K type strain sequencing project: providing services to taxonomists for standard genome sequencing and annotation.</title>
        <authorList>
            <consortium name="The Broad Institute Genomics Platform"/>
            <consortium name="The Broad Institute Genome Sequencing Center for Infectious Disease"/>
            <person name="Wu L."/>
            <person name="Ma J."/>
        </authorList>
    </citation>
    <scope>NUCLEOTIDE SEQUENCE [LARGE SCALE GENOMIC DNA]</scope>
    <source>
        <strain evidence="3 4">JCM 14969</strain>
    </source>
</reference>
<comment type="caution">
    <text evidence="3">The sequence shown here is derived from an EMBL/GenBank/DDBJ whole genome shotgun (WGS) entry which is preliminary data.</text>
</comment>
<dbReference type="Proteomes" id="UP001500393">
    <property type="component" value="Unassembled WGS sequence"/>
</dbReference>